<accession>W6Z8R0</accession>
<reference evidence="2 3" key="1">
    <citation type="journal article" date="2013" name="PLoS Genet.">
        <title>Comparative genome structure, secondary metabolite, and effector coding capacity across Cochliobolus pathogens.</title>
        <authorList>
            <person name="Condon B.J."/>
            <person name="Leng Y."/>
            <person name="Wu D."/>
            <person name="Bushley K.E."/>
            <person name="Ohm R.A."/>
            <person name="Otillar R."/>
            <person name="Martin J."/>
            <person name="Schackwitz W."/>
            <person name="Grimwood J."/>
            <person name="MohdZainudin N."/>
            <person name="Xue C."/>
            <person name="Wang R."/>
            <person name="Manning V.A."/>
            <person name="Dhillon B."/>
            <person name="Tu Z.J."/>
            <person name="Steffenson B.J."/>
            <person name="Salamov A."/>
            <person name="Sun H."/>
            <person name="Lowry S."/>
            <person name="LaButti K."/>
            <person name="Han J."/>
            <person name="Copeland A."/>
            <person name="Lindquist E."/>
            <person name="Barry K."/>
            <person name="Schmutz J."/>
            <person name="Baker S.E."/>
            <person name="Ciuffetti L.M."/>
            <person name="Grigoriev I.V."/>
            <person name="Zhong S."/>
            <person name="Turgeon B.G."/>
        </authorList>
    </citation>
    <scope>NUCLEOTIDE SEQUENCE [LARGE SCALE GENOMIC DNA]</scope>
    <source>
        <strain evidence="2 3">ATCC 44560</strain>
    </source>
</reference>
<dbReference type="KEGG" id="bor:COCMIDRAFT_99578"/>
<dbReference type="OrthoDB" id="2958217at2759"/>
<dbReference type="GeneID" id="19129495"/>
<dbReference type="Proteomes" id="UP000054032">
    <property type="component" value="Unassembled WGS sequence"/>
</dbReference>
<evidence type="ECO:0000313" key="2">
    <source>
        <dbReference type="EMBL" id="EUC43934.1"/>
    </source>
</evidence>
<dbReference type="Pfam" id="PF06985">
    <property type="entry name" value="HET"/>
    <property type="match status" value="1"/>
</dbReference>
<dbReference type="PANTHER" id="PTHR33112:SF16">
    <property type="entry name" value="HETEROKARYON INCOMPATIBILITY DOMAIN-CONTAINING PROTEIN"/>
    <property type="match status" value="1"/>
</dbReference>
<keyword evidence="3" id="KW-1185">Reference proteome</keyword>
<organism evidence="2 3">
    <name type="scientific">Bipolaris oryzae ATCC 44560</name>
    <dbReference type="NCBI Taxonomy" id="930090"/>
    <lineage>
        <taxon>Eukaryota</taxon>
        <taxon>Fungi</taxon>
        <taxon>Dikarya</taxon>
        <taxon>Ascomycota</taxon>
        <taxon>Pezizomycotina</taxon>
        <taxon>Dothideomycetes</taxon>
        <taxon>Pleosporomycetidae</taxon>
        <taxon>Pleosporales</taxon>
        <taxon>Pleosporineae</taxon>
        <taxon>Pleosporaceae</taxon>
        <taxon>Bipolaris</taxon>
    </lineage>
</organism>
<name>W6Z8R0_COCMI</name>
<gene>
    <name evidence="2" type="ORF">COCMIDRAFT_99578</name>
</gene>
<feature type="domain" description="Heterokaryon incompatibility" evidence="1">
    <location>
        <begin position="60"/>
        <end position="216"/>
    </location>
</feature>
<dbReference type="HOGENOM" id="CLU_002639_5_4_1"/>
<dbReference type="STRING" id="930090.W6Z8R0"/>
<dbReference type="PANTHER" id="PTHR33112">
    <property type="entry name" value="DOMAIN PROTEIN, PUTATIVE-RELATED"/>
    <property type="match status" value="1"/>
</dbReference>
<dbReference type="EMBL" id="KI964016">
    <property type="protein sequence ID" value="EUC43934.1"/>
    <property type="molecule type" value="Genomic_DNA"/>
</dbReference>
<dbReference type="AlphaFoldDB" id="W6Z8R0"/>
<dbReference type="InterPro" id="IPR010730">
    <property type="entry name" value="HET"/>
</dbReference>
<dbReference type="RefSeq" id="XP_007689583.1">
    <property type="nucleotide sequence ID" value="XM_007691393.1"/>
</dbReference>
<sequence length="520" mass="58803">MIARSWISDCQLNHRCSEAVPALTVQYLDGVRPARMIDVAAFQHPSQDVRLVEMDQVCTYVALSYCWGHDTSYVTKQDTLLSRLTRISYNDLPRTFQHAVTVTRNLGYSYLWLDALCIVQDSLQDWERESQKMGIIYSQAVVTIAATASRGVHDGFFNHQSCSEISPSWKKMLVRGTTTHGVPTELLLYEDTYVPIDPAADMAAGPLAQRAWACQERILSARVLHYKNKQIYWECRQAAHIEEGVPSFSDNTARVRTGPNLGRELAVHDLDFFFRILRWYRGILTTHYSTRQLTYASDRLPAISGLAKLVQGSMKMTYLAGLWKEGLQFGLFWGAVNIVPRSAVNASPSWSWASYETPLCWPMTAFKSFPPAIFDLNDYSVELASSDEFGRVNGGFLRITGLMSVVQIGFRVGIAHPFDAWSHEGNMGDWSSKLSDSDGIYMGNAWLDRNPGIDAVHALILATANPLTECDEEWDMLLVTSVGETSDRFERIGIAQVFHKDIKEERRWLPKFKKRSITLV</sequence>
<evidence type="ECO:0000259" key="1">
    <source>
        <dbReference type="Pfam" id="PF06985"/>
    </source>
</evidence>
<evidence type="ECO:0000313" key="3">
    <source>
        <dbReference type="Proteomes" id="UP000054032"/>
    </source>
</evidence>
<proteinExistence type="predicted"/>
<dbReference type="eggNOG" id="ENOG502SN86">
    <property type="taxonomic scope" value="Eukaryota"/>
</dbReference>
<protein>
    <recommendedName>
        <fullName evidence="1">Heterokaryon incompatibility domain-containing protein</fullName>
    </recommendedName>
</protein>